<evidence type="ECO:0000313" key="3">
    <source>
        <dbReference type="Proteomes" id="UP001204772"/>
    </source>
</evidence>
<feature type="compositionally biased region" description="Low complexity" evidence="1">
    <location>
        <begin position="731"/>
        <end position="746"/>
    </location>
</feature>
<reference evidence="2 3" key="1">
    <citation type="submission" date="2022-06" db="EMBL/GenBank/DDBJ databases">
        <title>Runella sp. S5 genome sequencing.</title>
        <authorList>
            <person name="Park S."/>
        </authorList>
    </citation>
    <scope>NUCLEOTIDE SEQUENCE [LARGE SCALE GENOMIC DNA]</scope>
    <source>
        <strain evidence="2 3">S5</strain>
    </source>
</reference>
<evidence type="ECO:0000313" key="2">
    <source>
        <dbReference type="EMBL" id="MCP1386535.1"/>
    </source>
</evidence>
<accession>A0ABT1FXN1</accession>
<dbReference type="Pfam" id="PF17963">
    <property type="entry name" value="Big_9"/>
    <property type="match status" value="4"/>
</dbReference>
<dbReference type="NCBIfam" id="NF012211">
    <property type="entry name" value="tand_rpt_95"/>
    <property type="match status" value="3"/>
</dbReference>
<gene>
    <name evidence="2" type="ORF">NCI00_29095</name>
</gene>
<dbReference type="Gene3D" id="2.60.40.3440">
    <property type="match status" value="4"/>
</dbReference>
<dbReference type="Proteomes" id="UP001204772">
    <property type="component" value="Unassembled WGS sequence"/>
</dbReference>
<dbReference type="EMBL" id="JAMZEL010000028">
    <property type="protein sequence ID" value="MCP1386535.1"/>
    <property type="molecule type" value="Genomic_DNA"/>
</dbReference>
<protein>
    <submittedName>
        <fullName evidence="2">Ig-like domain-containing protein</fullName>
    </submittedName>
</protein>
<comment type="caution">
    <text evidence="2">The sequence shown here is derived from an EMBL/GenBank/DDBJ whole genome shotgun (WGS) entry which is preliminary data.</text>
</comment>
<sequence length="1185" mass="124228">MAAASLNAKTATYTGVGGAGGNGAVLANNPCAIFGACNTCVAGTDAPIITSTTVSNVCADTTVNLGSLANTGTKPEGTSLVWSTHNVPTSASDTLSNLTVGAGKYYALYYDKVNNCYSPADSVDITINACILANPNASTTTLNTLVNIPVLGNDTRNGVAVSLTTVNAPTITVQPDPLKGSATVKADGSIDFTPVTGFIGTVMFEYQICDKVETSICDTALVTVAVGCPTLSAPTNVKSTSSTICLGDTTTLTADACTSGTLTWYTDAGLTTLLSSTSVNPTVTTTYYAACVSESCKSTGVMATVTVSTPPSVPSANLDILKNTCPTLTADLTSTLSAAPSGITYEWHSAKNTTLASVVSTPNAVTVAQVYYVYAKNSAGCYSPADSVTVQLDDCISPFPPLPPTPTACDYSSAPANVSLTVSNEPAGYLKTYFLVDMANGQIVNINPTAPSFMGVNAGNYYVLAAYYADTLKDATVGKRITEVYSTSGCLKYSDPLAFRVCGACDYIAPATISFNSTPSTTPGVTTTYVLIDEKTNTIKAISGTASFAAVDTGYYAVVAVYRTKPINFVIGDILYEKVTQLDSCYEVSNTVHYRVCTEINLPPIAINDIFNTVQDKPVSGTVLTNDRDPEGGPLTVSTTPVSPPTKGTVSLNANGTFTYTPNPGATGQDNFCYEITDNAGLKSTACVAINIVPAPTIENNPPIAADDATETYINTAVVIKVKANDVDPDPTGTPNGTLGTPTKLTDPAHGSVALNPDGTYTYTPTTGYVGNDTFTYRICDNGTPNLCDTATVTVTILPAPIAGNKPPVAVDDANVTFKNTPVSGTVATNDFDPDNNTPLTFSKVSSPANGTVTFNADGTYTYTPNSDFVGSDVFTYKVCDSGTPVQCDSATVTLTILPPPVAKLVLKVLLQGALYATSDGLMRDDLRRLNLLPIKEPYTALNDSLGASSTRFKHVKGGGETTTAAVFAANVGTGNAIVDWVFVELRSSSDSTKVLQTASGLLQRDGDIVSPIDGTSPLTFTGLTSTSYFVSVKHRNHLGVMTNKAIPMTTVGTLVDFTVMDSSDVWNQPNISTLNYDGVEMNTIIWAGKKVLWAGNAVSDFRLKYDGANTDLTKPLNEVLVDFSASTYNFNNGFGYKLGDINMDGKVKYAGANNDIIYIQNNVLLYRLNTGPLYNFNNMFEQIP</sequence>
<feature type="compositionally biased region" description="Low complexity" evidence="1">
    <location>
        <begin position="636"/>
        <end position="649"/>
    </location>
</feature>
<feature type="region of interest" description="Disordered" evidence="1">
    <location>
        <begin position="727"/>
        <end position="750"/>
    </location>
</feature>
<organism evidence="2 3">
    <name type="scientific">Runella salmonicolor</name>
    <dbReference type="NCBI Taxonomy" id="2950278"/>
    <lineage>
        <taxon>Bacteria</taxon>
        <taxon>Pseudomonadati</taxon>
        <taxon>Bacteroidota</taxon>
        <taxon>Cytophagia</taxon>
        <taxon>Cytophagales</taxon>
        <taxon>Spirosomataceae</taxon>
        <taxon>Runella</taxon>
    </lineage>
</organism>
<keyword evidence="3" id="KW-1185">Reference proteome</keyword>
<feature type="region of interest" description="Disordered" evidence="1">
    <location>
        <begin position="624"/>
        <end position="649"/>
    </location>
</feature>
<name>A0ABT1FXN1_9BACT</name>
<evidence type="ECO:0000256" key="1">
    <source>
        <dbReference type="SAM" id="MobiDB-lite"/>
    </source>
</evidence>
<proteinExistence type="predicted"/>